<dbReference type="AlphaFoldDB" id="A0A0M9F0Q2"/>
<dbReference type="Proteomes" id="UP000037904">
    <property type="component" value="Unassembled WGS sequence"/>
</dbReference>
<feature type="region of interest" description="Disordered" evidence="1">
    <location>
        <begin position="78"/>
        <end position="98"/>
    </location>
</feature>
<evidence type="ECO:0000313" key="2">
    <source>
        <dbReference type="EMBL" id="KPA43759.1"/>
    </source>
</evidence>
<comment type="caution">
    <text evidence="2">The sequence shown here is derived from an EMBL/GenBank/DDBJ whole genome shotgun (WGS) entry which is preliminary data.</text>
</comment>
<proteinExistence type="predicted"/>
<evidence type="ECO:0000313" key="3">
    <source>
        <dbReference type="Proteomes" id="UP000037904"/>
    </source>
</evidence>
<dbReference type="OrthoDB" id="5105950at2759"/>
<organism evidence="2 3">
    <name type="scientific">Fusarium langsethiae</name>
    <dbReference type="NCBI Taxonomy" id="179993"/>
    <lineage>
        <taxon>Eukaryota</taxon>
        <taxon>Fungi</taxon>
        <taxon>Dikarya</taxon>
        <taxon>Ascomycota</taxon>
        <taxon>Pezizomycotina</taxon>
        <taxon>Sordariomycetes</taxon>
        <taxon>Hypocreomycetidae</taxon>
        <taxon>Hypocreales</taxon>
        <taxon>Nectriaceae</taxon>
        <taxon>Fusarium</taxon>
    </lineage>
</organism>
<sequence>MSAPSNPDGYKAHDAEMIDVPKSATVATKPFSKINDTPNAFMARTTWYLLFSCTPTSSVVIANFPAPKDYQYSKANNALPMEAPPRPNAPPRTAQNLPDDEIRLSNSAIQQRHRYRNNQRGPNTTITSAEGLTLLELQALSTLMHDLSMTIGNATITVADFRRFLTNIFDAWQTNFAVPPLPVIRSRQFDDTRIQVGVLRHDHPLSVQ</sequence>
<name>A0A0M9F0Q2_FUSLA</name>
<keyword evidence="3" id="KW-1185">Reference proteome</keyword>
<protein>
    <submittedName>
        <fullName evidence="2">Uncharacterized protein</fullName>
    </submittedName>
</protein>
<reference evidence="2 3" key="1">
    <citation type="submission" date="2015-04" db="EMBL/GenBank/DDBJ databases">
        <title>The draft genome sequence of Fusarium langsethiae, a T-2/HT-2 mycotoxin producer.</title>
        <authorList>
            <person name="Lysoe E."/>
            <person name="Divon H.H."/>
            <person name="Terzi V."/>
            <person name="Orru L."/>
            <person name="Lamontanara A."/>
            <person name="Kolseth A.-K."/>
            <person name="Frandsen R.J."/>
            <person name="Nielsen K."/>
            <person name="Thrane U."/>
        </authorList>
    </citation>
    <scope>NUCLEOTIDE SEQUENCE [LARGE SCALE GENOMIC DNA]</scope>
    <source>
        <strain evidence="2 3">Fl201059</strain>
    </source>
</reference>
<gene>
    <name evidence="2" type="ORF">FLAG1_03268</name>
</gene>
<evidence type="ECO:0000256" key="1">
    <source>
        <dbReference type="SAM" id="MobiDB-lite"/>
    </source>
</evidence>
<accession>A0A0M9F0Q2</accession>
<dbReference type="EMBL" id="JXCE01000036">
    <property type="protein sequence ID" value="KPA43759.1"/>
    <property type="molecule type" value="Genomic_DNA"/>
</dbReference>